<feature type="disulfide bond" evidence="10">
    <location>
        <begin position="266"/>
        <end position="276"/>
    </location>
</feature>
<comment type="subcellular location">
    <subcellularLocation>
        <location evidence="1">Membrane</location>
        <topology evidence="1">Single-pass membrane protein</topology>
    </subcellularLocation>
</comment>
<dbReference type="OrthoDB" id="536948at2759"/>
<evidence type="ECO:0000256" key="7">
    <source>
        <dbReference type="ARBA" id="ARBA00023157"/>
    </source>
</evidence>
<dbReference type="GO" id="GO:0005615">
    <property type="term" value="C:extracellular space"/>
    <property type="evidence" value="ECO:0007669"/>
    <property type="project" value="TreeGrafter"/>
</dbReference>
<evidence type="ECO:0000256" key="2">
    <source>
        <dbReference type="ARBA" id="ARBA00022692"/>
    </source>
</evidence>
<dbReference type="InterPro" id="IPR036772">
    <property type="entry name" value="SRCR-like_dom_sf"/>
</dbReference>
<keyword evidence="13" id="KW-1185">Reference proteome</keyword>
<dbReference type="InterPro" id="IPR001190">
    <property type="entry name" value="SRCR"/>
</dbReference>
<feature type="disulfide bond" evidence="10">
    <location>
        <begin position="158"/>
        <end position="168"/>
    </location>
</feature>
<dbReference type="FunFam" id="3.10.250.10:FF:000007">
    <property type="entry name" value="Soluble scavenger receptor cysteine-rich domain-containing protein SSC5D"/>
    <property type="match status" value="1"/>
</dbReference>
<name>A0A9Q1BXL7_HOLLE</name>
<dbReference type="PANTHER" id="PTHR45817:SF8">
    <property type="entry name" value="LYSYL OXIDASE HOMOLOG 1"/>
    <property type="match status" value="1"/>
</dbReference>
<keyword evidence="4" id="KW-0677">Repeat</keyword>
<dbReference type="Pfam" id="PF00530">
    <property type="entry name" value="SRCR"/>
    <property type="match status" value="4"/>
</dbReference>
<gene>
    <name evidence="12" type="ORF">HOLleu_21547</name>
</gene>
<keyword evidence="9" id="KW-0325">Glycoprotein</keyword>
<evidence type="ECO:0000256" key="5">
    <source>
        <dbReference type="ARBA" id="ARBA00022989"/>
    </source>
</evidence>
<evidence type="ECO:0000256" key="10">
    <source>
        <dbReference type="PROSITE-ProRule" id="PRU00196"/>
    </source>
</evidence>
<evidence type="ECO:0000256" key="4">
    <source>
        <dbReference type="ARBA" id="ARBA00022737"/>
    </source>
</evidence>
<proteinExistence type="predicted"/>
<accession>A0A9Q1BXL7</accession>
<dbReference type="PROSITE" id="PS00420">
    <property type="entry name" value="SRCR_1"/>
    <property type="match status" value="1"/>
</dbReference>
<feature type="disulfide bond" evidence="10">
    <location>
        <begin position="50"/>
        <end position="60"/>
    </location>
</feature>
<dbReference type="PANTHER" id="PTHR45817">
    <property type="entry name" value="LYSYL OXIDASE-LIKE-RELATED"/>
    <property type="match status" value="1"/>
</dbReference>
<reference evidence="12" key="1">
    <citation type="submission" date="2021-10" db="EMBL/GenBank/DDBJ databases">
        <title>Tropical sea cucumber genome reveals ecological adaptation and Cuvierian tubules defense mechanism.</title>
        <authorList>
            <person name="Chen T."/>
        </authorList>
    </citation>
    <scope>NUCLEOTIDE SEQUENCE</scope>
    <source>
        <strain evidence="12">Nanhai2018</strain>
        <tissue evidence="12">Muscle</tissue>
    </source>
</reference>
<dbReference type="SMART" id="SM00202">
    <property type="entry name" value="SR"/>
    <property type="match status" value="4"/>
</dbReference>
<evidence type="ECO:0000256" key="9">
    <source>
        <dbReference type="ARBA" id="ARBA00023180"/>
    </source>
</evidence>
<evidence type="ECO:0000313" key="12">
    <source>
        <dbReference type="EMBL" id="KAJ8034630.1"/>
    </source>
</evidence>
<feature type="domain" description="SRCR" evidence="11">
    <location>
        <begin position="306"/>
        <end position="403"/>
    </location>
</feature>
<evidence type="ECO:0000256" key="3">
    <source>
        <dbReference type="ARBA" id="ARBA00022729"/>
    </source>
</evidence>
<dbReference type="PROSITE" id="PS50287">
    <property type="entry name" value="SRCR_2"/>
    <property type="match status" value="4"/>
</dbReference>
<evidence type="ECO:0000256" key="1">
    <source>
        <dbReference type="ARBA" id="ARBA00004167"/>
    </source>
</evidence>
<feature type="domain" description="SRCR" evidence="11">
    <location>
        <begin position="1"/>
        <end position="79"/>
    </location>
</feature>
<dbReference type="InterPro" id="IPR050912">
    <property type="entry name" value="LOX-like_protein"/>
</dbReference>
<evidence type="ECO:0000256" key="6">
    <source>
        <dbReference type="ARBA" id="ARBA00023136"/>
    </source>
</evidence>
<dbReference type="FunFam" id="3.10.250.10:FF:000016">
    <property type="entry name" value="Scavenger receptor cysteine-rich protein type 12"/>
    <property type="match status" value="1"/>
</dbReference>
<dbReference type="EMBL" id="JAIZAY010000010">
    <property type="protein sequence ID" value="KAJ8034630.1"/>
    <property type="molecule type" value="Genomic_DNA"/>
</dbReference>
<keyword evidence="7 10" id="KW-1015">Disulfide bond</keyword>
<keyword evidence="5" id="KW-1133">Transmembrane helix</keyword>
<dbReference type="GO" id="GO:0004720">
    <property type="term" value="F:protein-lysine 6-oxidase activity"/>
    <property type="evidence" value="ECO:0007669"/>
    <property type="project" value="TreeGrafter"/>
</dbReference>
<dbReference type="Proteomes" id="UP001152320">
    <property type="component" value="Chromosome 10"/>
</dbReference>
<feature type="domain" description="SRCR" evidence="11">
    <location>
        <begin position="89"/>
        <end position="187"/>
    </location>
</feature>
<dbReference type="Gene3D" id="3.10.250.10">
    <property type="entry name" value="SRCR-like domain"/>
    <property type="match status" value="4"/>
</dbReference>
<dbReference type="GO" id="GO:0016020">
    <property type="term" value="C:membrane"/>
    <property type="evidence" value="ECO:0007669"/>
    <property type="project" value="UniProtKB-SubCell"/>
</dbReference>
<evidence type="ECO:0000313" key="13">
    <source>
        <dbReference type="Proteomes" id="UP001152320"/>
    </source>
</evidence>
<dbReference type="GO" id="GO:0030199">
    <property type="term" value="P:collagen fibril organization"/>
    <property type="evidence" value="ECO:0007669"/>
    <property type="project" value="TreeGrafter"/>
</dbReference>
<keyword evidence="2" id="KW-0812">Transmembrane</keyword>
<keyword evidence="8" id="KW-0675">Receptor</keyword>
<dbReference type="AlphaFoldDB" id="A0A9Q1BXL7"/>
<sequence length="410" mass="46257">MWRSLCSDGWDLLEAGMVCRHLGYHTAVAAFVLPFFNDSYEIIWRENFQCYGNEMSLSECRHIPIQTYDCSGAAGVACDVDAENSVQDMRLVDGYWNSSGRVEVLIGEMWRSVCSDGWDLQEAGMVCRHLGYHTTVAVFVLPFSHDSYEIIWMENFQCNGSEMSLSECRQIPIQKYYCSRAAGVVCDVDAENSVQDIRLVDGYWNSSGRVEVLIGEMWRSVCSDGWDLQEAGMVCRHLGYHTTVDVLVLPFFHDSYEIIWMEKFQCNGSEMSLSECRHIPIQTYHCSRAAGVVCDGKNKLSFYKDVRIAEGYSTSSGRIEVMIDGRWGGVCTDGWNLADARVVCRQLGYQTTIAISVSDDEYGSVWVNDVHCRGNETSLSECKQAQIWQHECSSRYSAGVVCGGKKTLRV</sequence>
<keyword evidence="6" id="KW-0472">Membrane</keyword>
<evidence type="ECO:0000256" key="8">
    <source>
        <dbReference type="ARBA" id="ARBA00023170"/>
    </source>
</evidence>
<protein>
    <recommendedName>
        <fullName evidence="11">SRCR domain-containing protein</fullName>
    </recommendedName>
</protein>
<feature type="disulfide bond" evidence="10">
    <location>
        <begin position="372"/>
        <end position="382"/>
    </location>
</feature>
<dbReference type="SUPFAM" id="SSF56487">
    <property type="entry name" value="SRCR-like"/>
    <property type="match status" value="4"/>
</dbReference>
<dbReference type="PRINTS" id="PR00258">
    <property type="entry name" value="SPERACTRCPTR"/>
</dbReference>
<evidence type="ECO:0000259" key="11">
    <source>
        <dbReference type="PROSITE" id="PS50287"/>
    </source>
</evidence>
<feature type="domain" description="SRCR" evidence="11">
    <location>
        <begin position="197"/>
        <end position="295"/>
    </location>
</feature>
<feature type="disulfide bond" evidence="10">
    <location>
        <begin position="114"/>
        <end position="178"/>
    </location>
</feature>
<feature type="disulfide bond" evidence="10">
    <location>
        <begin position="6"/>
        <end position="70"/>
    </location>
</feature>
<comment type="caution">
    <text evidence="12">The sequence shown here is derived from an EMBL/GenBank/DDBJ whole genome shotgun (WGS) entry which is preliminary data.</text>
</comment>
<comment type="caution">
    <text evidence="10">Lacks conserved residue(s) required for the propagation of feature annotation.</text>
</comment>
<dbReference type="FunFam" id="3.10.250.10:FF:000005">
    <property type="entry name" value="Neurotrypsin isoform A"/>
    <property type="match status" value="1"/>
</dbReference>
<keyword evidence="3" id="KW-0732">Signal</keyword>
<organism evidence="12 13">
    <name type="scientific">Holothuria leucospilota</name>
    <name type="common">Black long sea cucumber</name>
    <name type="synonym">Mertensiothuria leucospilota</name>
    <dbReference type="NCBI Taxonomy" id="206669"/>
    <lineage>
        <taxon>Eukaryota</taxon>
        <taxon>Metazoa</taxon>
        <taxon>Echinodermata</taxon>
        <taxon>Eleutherozoa</taxon>
        <taxon>Echinozoa</taxon>
        <taxon>Holothuroidea</taxon>
        <taxon>Aspidochirotacea</taxon>
        <taxon>Aspidochirotida</taxon>
        <taxon>Holothuriidae</taxon>
        <taxon>Holothuria</taxon>
    </lineage>
</organism>
<feature type="disulfide bond" evidence="10">
    <location>
        <begin position="222"/>
        <end position="286"/>
    </location>
</feature>